<dbReference type="Proteomes" id="UP000304953">
    <property type="component" value="Unassembled WGS sequence"/>
</dbReference>
<protein>
    <submittedName>
        <fullName evidence="1">Uncharacterized protein</fullName>
    </submittedName>
</protein>
<sequence>MERPLRNEQFLLNLLGQKVSIFPIAKGETVEKGDLVVVNTRTLQASKAKKEGGYYAIGCAVRIVTDEHGAKSAICKDGIYIINNAELPEHKILDTDIGRICYFNGNNSVTLDNINTTKAGEVLSVGEDGRVLVKISISEGSELEW</sequence>
<name>A0AC61RND4_9FIRM</name>
<reference evidence="1" key="1">
    <citation type="submission" date="2019-04" db="EMBL/GenBank/DDBJ databases">
        <title>Microbes associate with the intestines of laboratory mice.</title>
        <authorList>
            <person name="Navarre W."/>
            <person name="Wong E."/>
            <person name="Huang K."/>
            <person name="Tropini C."/>
            <person name="Ng K."/>
            <person name="Yu B."/>
        </authorList>
    </citation>
    <scope>NUCLEOTIDE SEQUENCE</scope>
    <source>
        <strain evidence="1">NM01_1-7b</strain>
    </source>
</reference>
<evidence type="ECO:0000313" key="2">
    <source>
        <dbReference type="Proteomes" id="UP000304953"/>
    </source>
</evidence>
<gene>
    <name evidence="1" type="ORF">E5329_25505</name>
</gene>
<organism evidence="1 2">
    <name type="scientific">Petralouisia muris</name>
    <dbReference type="NCBI Taxonomy" id="3032872"/>
    <lineage>
        <taxon>Bacteria</taxon>
        <taxon>Bacillati</taxon>
        <taxon>Bacillota</taxon>
        <taxon>Clostridia</taxon>
        <taxon>Lachnospirales</taxon>
        <taxon>Lachnospiraceae</taxon>
        <taxon>Petralouisia</taxon>
    </lineage>
</organism>
<evidence type="ECO:0000313" key="1">
    <source>
        <dbReference type="EMBL" id="TGY88697.1"/>
    </source>
</evidence>
<dbReference type="EMBL" id="SRYA01000097">
    <property type="protein sequence ID" value="TGY88697.1"/>
    <property type="molecule type" value="Genomic_DNA"/>
</dbReference>
<proteinExistence type="predicted"/>
<accession>A0AC61RND4</accession>
<comment type="caution">
    <text evidence="1">The sequence shown here is derived from an EMBL/GenBank/DDBJ whole genome shotgun (WGS) entry which is preliminary data.</text>
</comment>
<keyword evidence="2" id="KW-1185">Reference proteome</keyword>